<dbReference type="InterPro" id="IPR011701">
    <property type="entry name" value="MFS"/>
</dbReference>
<feature type="domain" description="Major facilitator superfamily (MFS) profile" evidence="7">
    <location>
        <begin position="62"/>
        <end position="561"/>
    </location>
</feature>
<organism evidence="8 9">
    <name type="scientific">Ciceribacter sichuanensis</name>
    <dbReference type="NCBI Taxonomy" id="2949647"/>
    <lineage>
        <taxon>Bacteria</taxon>
        <taxon>Pseudomonadati</taxon>
        <taxon>Pseudomonadota</taxon>
        <taxon>Alphaproteobacteria</taxon>
        <taxon>Hyphomicrobiales</taxon>
        <taxon>Rhizobiaceae</taxon>
        <taxon>Ciceribacter</taxon>
    </lineage>
</organism>
<sequence length="577" mass="62572">MSSVASLSDEPVSASVPRTSTTDAPQAADAASTSAPATAQPPAEAPAPTPFFVMSQTRALAYFLSSTLLALLQGLNMNFASVNLYQLQGSLHVTVNEAIWLTAAYMAPYASMSLALVRIRNHFGLRRFAEISIAVFVLASLLNLAVNDLNSGIVVRFISGMAAAPLSSLAFFYMLEPFPRERKFAYGLPLALANTSISAPLAQLVSPHLINFGGWQGLYTFELAMALMAFPIIYLLPLTPLPHGKVIEKLDFLSYPLLGIGFGCIAVTLAVGRLYWWFEAPWIGMLLAVACASLTAHVLIELQREKPLVDVRWLLTRDNIHLGLVLLVFRVIASEQSSVAVNFFTNLGLTNDLMPRLYVIMILSGLAGAWSCCFFLRKNWIAGSHIFALVLMALGAFMDSHATSLTRPEQMYLSQAMVAAGAAMFLPTAMAKGFGTALVKGPQYVLTFLVIFLFTQSIGGLIGSAVFGTFMQIRQRVHLQALLENFVLIDPMVAARVQTYATAYGKVVTDKLAANSQGISAVYQTISRESYVLAYNDTFFLISMVAVAALVALIAHLSFNLAKKRITDAVRRPAVAQ</sequence>
<evidence type="ECO:0000256" key="3">
    <source>
        <dbReference type="ARBA" id="ARBA00022989"/>
    </source>
</evidence>
<dbReference type="PROSITE" id="PS50850">
    <property type="entry name" value="MFS"/>
    <property type="match status" value="1"/>
</dbReference>
<comment type="subcellular location">
    <subcellularLocation>
        <location evidence="1">Membrane</location>
        <topology evidence="1">Multi-pass membrane protein</topology>
    </subcellularLocation>
</comment>
<feature type="transmembrane region" description="Helical" evidence="6">
    <location>
        <begin position="99"/>
        <end position="117"/>
    </location>
</feature>
<dbReference type="InterPro" id="IPR020846">
    <property type="entry name" value="MFS_dom"/>
</dbReference>
<feature type="region of interest" description="Disordered" evidence="5">
    <location>
        <begin position="1"/>
        <end position="44"/>
    </location>
</feature>
<evidence type="ECO:0000256" key="1">
    <source>
        <dbReference type="ARBA" id="ARBA00004141"/>
    </source>
</evidence>
<feature type="transmembrane region" description="Helical" evidence="6">
    <location>
        <begin position="353"/>
        <end position="373"/>
    </location>
</feature>
<feature type="transmembrane region" description="Helical" evidence="6">
    <location>
        <begin position="59"/>
        <end position="79"/>
    </location>
</feature>
<dbReference type="Proteomes" id="UP001155380">
    <property type="component" value="Unassembled WGS sequence"/>
</dbReference>
<feature type="transmembrane region" description="Helical" evidence="6">
    <location>
        <begin position="314"/>
        <end position="333"/>
    </location>
</feature>
<feature type="transmembrane region" description="Helical" evidence="6">
    <location>
        <begin position="184"/>
        <end position="205"/>
    </location>
</feature>
<dbReference type="SUPFAM" id="SSF103473">
    <property type="entry name" value="MFS general substrate transporter"/>
    <property type="match status" value="1"/>
</dbReference>
<dbReference type="Pfam" id="PF07690">
    <property type="entry name" value="MFS_1"/>
    <property type="match status" value="1"/>
</dbReference>
<evidence type="ECO:0000256" key="2">
    <source>
        <dbReference type="ARBA" id="ARBA00022692"/>
    </source>
</evidence>
<accession>A0AAJ1FHC3</accession>
<feature type="transmembrane region" description="Helical" evidence="6">
    <location>
        <begin position="217"/>
        <end position="236"/>
    </location>
</feature>
<dbReference type="InterPro" id="IPR036259">
    <property type="entry name" value="MFS_trans_sf"/>
</dbReference>
<gene>
    <name evidence="8" type="ORF">NBH21_03455</name>
</gene>
<dbReference type="Gene3D" id="1.20.1720.10">
    <property type="entry name" value="Multidrug resistance protein D"/>
    <property type="match status" value="1"/>
</dbReference>
<name>A0AAJ1FHC3_9HYPH</name>
<evidence type="ECO:0000313" key="8">
    <source>
        <dbReference type="EMBL" id="MCO5955821.1"/>
    </source>
</evidence>
<feature type="transmembrane region" description="Helical" evidence="6">
    <location>
        <begin position="129"/>
        <end position="147"/>
    </location>
</feature>
<feature type="transmembrane region" description="Helical" evidence="6">
    <location>
        <begin position="380"/>
        <end position="398"/>
    </location>
</feature>
<reference evidence="8" key="1">
    <citation type="submission" date="2022-06" db="EMBL/GenBank/DDBJ databases">
        <authorList>
            <person name="Sun Q."/>
        </authorList>
    </citation>
    <scope>NUCLEOTIDE SEQUENCE</scope>
    <source>
        <strain evidence="8">S101</strain>
    </source>
</reference>
<feature type="transmembrane region" description="Helical" evidence="6">
    <location>
        <begin position="153"/>
        <end position="172"/>
    </location>
</feature>
<feature type="transmembrane region" description="Helical" evidence="6">
    <location>
        <begin position="257"/>
        <end position="276"/>
    </location>
</feature>
<evidence type="ECO:0000256" key="6">
    <source>
        <dbReference type="SAM" id="Phobius"/>
    </source>
</evidence>
<dbReference type="EMBL" id="JAMXLX010000001">
    <property type="protein sequence ID" value="MCO5955821.1"/>
    <property type="molecule type" value="Genomic_DNA"/>
</dbReference>
<feature type="transmembrane region" description="Helical" evidence="6">
    <location>
        <begin position="539"/>
        <end position="562"/>
    </location>
</feature>
<dbReference type="GO" id="GO:0005886">
    <property type="term" value="C:plasma membrane"/>
    <property type="evidence" value="ECO:0007669"/>
    <property type="project" value="TreeGrafter"/>
</dbReference>
<evidence type="ECO:0000256" key="4">
    <source>
        <dbReference type="ARBA" id="ARBA00023136"/>
    </source>
</evidence>
<evidence type="ECO:0000256" key="5">
    <source>
        <dbReference type="SAM" id="MobiDB-lite"/>
    </source>
</evidence>
<feature type="transmembrane region" description="Helical" evidence="6">
    <location>
        <begin position="443"/>
        <end position="467"/>
    </location>
</feature>
<protein>
    <submittedName>
        <fullName evidence="8">MFS transporter</fullName>
    </submittedName>
</protein>
<keyword evidence="4 6" id="KW-0472">Membrane</keyword>
<keyword evidence="3 6" id="KW-1133">Transmembrane helix</keyword>
<comment type="caution">
    <text evidence="8">The sequence shown here is derived from an EMBL/GenBank/DDBJ whole genome shotgun (WGS) entry which is preliminary data.</text>
</comment>
<feature type="transmembrane region" description="Helical" evidence="6">
    <location>
        <begin position="410"/>
        <end position="431"/>
    </location>
</feature>
<evidence type="ECO:0000313" key="9">
    <source>
        <dbReference type="Proteomes" id="UP001155380"/>
    </source>
</evidence>
<dbReference type="AlphaFoldDB" id="A0AAJ1FHC3"/>
<keyword evidence="2 6" id="KW-0812">Transmembrane</keyword>
<proteinExistence type="predicted"/>
<feature type="compositionally biased region" description="Low complexity" evidence="5">
    <location>
        <begin position="19"/>
        <end position="42"/>
    </location>
</feature>
<dbReference type="GO" id="GO:0022857">
    <property type="term" value="F:transmembrane transporter activity"/>
    <property type="evidence" value="ECO:0007669"/>
    <property type="project" value="InterPro"/>
</dbReference>
<dbReference type="PANTHER" id="PTHR23501:SF51">
    <property type="entry name" value="MULTIDRUG RESISTANCE PROTEIN B"/>
    <property type="match status" value="1"/>
</dbReference>
<dbReference type="PANTHER" id="PTHR23501">
    <property type="entry name" value="MAJOR FACILITATOR SUPERFAMILY"/>
    <property type="match status" value="1"/>
</dbReference>
<feature type="transmembrane region" description="Helical" evidence="6">
    <location>
        <begin position="282"/>
        <end position="302"/>
    </location>
</feature>
<evidence type="ECO:0000259" key="7">
    <source>
        <dbReference type="PROSITE" id="PS50850"/>
    </source>
</evidence>